<organism evidence="1">
    <name type="scientific">marine metagenome</name>
    <dbReference type="NCBI Taxonomy" id="408172"/>
    <lineage>
        <taxon>unclassified sequences</taxon>
        <taxon>metagenomes</taxon>
        <taxon>ecological metagenomes</taxon>
    </lineage>
</organism>
<name>A0A382BVQ3_9ZZZZ</name>
<proteinExistence type="predicted"/>
<evidence type="ECO:0000313" key="1">
    <source>
        <dbReference type="EMBL" id="SVB17689.1"/>
    </source>
</evidence>
<accession>A0A382BVQ3</accession>
<dbReference type="AlphaFoldDB" id="A0A382BVQ3"/>
<protein>
    <submittedName>
        <fullName evidence="1">Uncharacterized protein</fullName>
    </submittedName>
</protein>
<dbReference type="EMBL" id="UINC01031517">
    <property type="protein sequence ID" value="SVB17689.1"/>
    <property type="molecule type" value="Genomic_DNA"/>
</dbReference>
<gene>
    <name evidence="1" type="ORF">METZ01_LOCUS170543</name>
</gene>
<sequence>MVRVSPKLPQEKDACGHDRLRNTVFCGVGSRFERFFS</sequence>
<reference evidence="1" key="1">
    <citation type="submission" date="2018-05" db="EMBL/GenBank/DDBJ databases">
        <authorList>
            <person name="Lanie J.A."/>
            <person name="Ng W.-L."/>
            <person name="Kazmierczak K.M."/>
            <person name="Andrzejewski T.M."/>
            <person name="Davidsen T.M."/>
            <person name="Wayne K.J."/>
            <person name="Tettelin H."/>
            <person name="Glass J.I."/>
            <person name="Rusch D."/>
            <person name="Podicherti R."/>
            <person name="Tsui H.-C.T."/>
            <person name="Winkler M.E."/>
        </authorList>
    </citation>
    <scope>NUCLEOTIDE SEQUENCE</scope>
</reference>